<dbReference type="InterPro" id="IPR052554">
    <property type="entry name" value="2-oxoglutarate_synth_KorC"/>
</dbReference>
<dbReference type="PANTHER" id="PTHR42730">
    <property type="entry name" value="2-OXOGLUTARATE SYNTHASE SUBUNIT KORC"/>
    <property type="match status" value="1"/>
</dbReference>
<feature type="domain" description="Pyruvate/ketoisovalerate oxidoreductase catalytic" evidence="2">
    <location>
        <begin position="11"/>
        <end position="174"/>
    </location>
</feature>
<evidence type="ECO:0000259" key="2">
    <source>
        <dbReference type="Pfam" id="PF01558"/>
    </source>
</evidence>
<gene>
    <name evidence="3" type="primary">oorC</name>
    <name evidence="3" type="ORF">FTV88_3217</name>
</gene>
<dbReference type="SUPFAM" id="SSF53323">
    <property type="entry name" value="Pyruvate-ferredoxin oxidoreductase, PFOR, domain III"/>
    <property type="match status" value="1"/>
</dbReference>
<name>A0A5Q2N5R5_9FIRM</name>
<dbReference type="Proteomes" id="UP000366051">
    <property type="component" value="Chromosome"/>
</dbReference>
<keyword evidence="1 3" id="KW-0560">Oxidoreductase</keyword>
<dbReference type="Gene3D" id="3.40.920.10">
    <property type="entry name" value="Pyruvate-ferredoxin oxidoreductase, PFOR, domain III"/>
    <property type="match status" value="1"/>
</dbReference>
<dbReference type="KEGG" id="hcv:FTV88_3217"/>
<protein>
    <submittedName>
        <fullName evidence="3">2-oxoglutarate ferredoxin oxidoreductase subunit gamma</fullName>
        <ecNumber evidence="3">1.2.7.3</ecNumber>
    </submittedName>
</protein>
<sequence length="184" mass="19554">MEHRIILAGFGGQGVMLTGQLMTYAGMIEGKEVSWIPSYGPEMRGGTANCSITISDQAIASPIVYEPTIAIVLNQPSLDKFAPMVVPGGLLMINSSLITGKSERTDITQITLPANDLANELGDTRVANMIILGALIGLKGVVSMEAIVESLKKVLPPHRHALIPLNQGALEKGMAQVAFEQKFA</sequence>
<reference evidence="4" key="1">
    <citation type="submission" date="2019-11" db="EMBL/GenBank/DDBJ databases">
        <title>Genome sequence of Heliorestis convoluta strain HH, an alkaliphilic and minimalistic phototrophic bacterium from a soda lake in Egypt.</title>
        <authorList>
            <person name="Dewey E.D."/>
            <person name="Stokes L.M."/>
            <person name="Burchell B.M."/>
            <person name="Shaffer K.N."/>
            <person name="Huntington A.M."/>
            <person name="Baker J.M."/>
            <person name="Nadendla S."/>
            <person name="Giglio M.G."/>
            <person name="Touchman J.W."/>
            <person name="Blankenship R.E."/>
            <person name="Madigan M.T."/>
            <person name="Sattley W.M."/>
        </authorList>
    </citation>
    <scope>NUCLEOTIDE SEQUENCE [LARGE SCALE GENOMIC DNA]</scope>
    <source>
        <strain evidence="4">HH</strain>
    </source>
</reference>
<dbReference type="OrthoDB" id="9789125at2"/>
<evidence type="ECO:0000313" key="4">
    <source>
        <dbReference type="Proteomes" id="UP000366051"/>
    </source>
</evidence>
<dbReference type="EMBL" id="CP045875">
    <property type="protein sequence ID" value="QGG49283.1"/>
    <property type="molecule type" value="Genomic_DNA"/>
</dbReference>
<evidence type="ECO:0000256" key="1">
    <source>
        <dbReference type="ARBA" id="ARBA00023002"/>
    </source>
</evidence>
<dbReference type="AlphaFoldDB" id="A0A5Q2N5R5"/>
<keyword evidence="4" id="KW-1185">Reference proteome</keyword>
<dbReference type="InterPro" id="IPR002869">
    <property type="entry name" value="Pyrv_flavodox_OxRed_cen"/>
</dbReference>
<dbReference type="InterPro" id="IPR019752">
    <property type="entry name" value="Pyrv/ketoisovalerate_OxRed_cat"/>
</dbReference>
<dbReference type="PANTHER" id="PTHR42730:SF1">
    <property type="entry name" value="2-OXOGLUTARATE SYNTHASE SUBUNIT KORC"/>
    <property type="match status" value="1"/>
</dbReference>
<evidence type="ECO:0000313" key="3">
    <source>
        <dbReference type="EMBL" id="QGG49283.1"/>
    </source>
</evidence>
<proteinExistence type="predicted"/>
<organism evidence="3 4">
    <name type="scientific">Heliorestis convoluta</name>
    <dbReference type="NCBI Taxonomy" id="356322"/>
    <lineage>
        <taxon>Bacteria</taxon>
        <taxon>Bacillati</taxon>
        <taxon>Bacillota</taxon>
        <taxon>Clostridia</taxon>
        <taxon>Eubacteriales</taxon>
        <taxon>Heliobacteriaceae</taxon>
        <taxon>Heliorestis</taxon>
    </lineage>
</organism>
<dbReference type="EC" id="1.2.7.3" evidence="3"/>
<dbReference type="GO" id="GO:0047553">
    <property type="term" value="F:2-oxoglutarate synthase activity"/>
    <property type="evidence" value="ECO:0007669"/>
    <property type="project" value="UniProtKB-EC"/>
</dbReference>
<accession>A0A5Q2N5R5</accession>
<dbReference type="Pfam" id="PF01558">
    <property type="entry name" value="POR"/>
    <property type="match status" value="1"/>
</dbReference>
<dbReference type="RefSeq" id="WP_153726294.1">
    <property type="nucleotide sequence ID" value="NZ_CP045875.1"/>
</dbReference>